<dbReference type="InterPro" id="IPR032312">
    <property type="entry name" value="LacZ_4"/>
</dbReference>
<keyword evidence="8" id="KW-0326">Glycosidase</keyword>
<dbReference type="STRING" id="1382798.PK35_02735"/>
<feature type="signal peptide" evidence="10">
    <location>
        <begin position="1"/>
        <end position="19"/>
    </location>
</feature>
<dbReference type="SUPFAM" id="SSF49303">
    <property type="entry name" value="beta-Galactosidase/glucuronidase domain"/>
    <property type="match status" value="2"/>
</dbReference>
<comment type="similarity">
    <text evidence="3">Belongs to the glycosyl hydrolase 2 family.</text>
</comment>
<dbReference type="InterPro" id="IPR036156">
    <property type="entry name" value="Beta-gal/glucu_dom_sf"/>
</dbReference>
<dbReference type="PANTHER" id="PTHR46323">
    <property type="entry name" value="BETA-GALACTOSIDASE"/>
    <property type="match status" value="1"/>
</dbReference>
<organism evidence="12 13">
    <name type="scientific">Neotamlana nanhaiensis</name>
    <dbReference type="NCBI Taxonomy" id="1382798"/>
    <lineage>
        <taxon>Bacteria</taxon>
        <taxon>Pseudomonadati</taxon>
        <taxon>Bacteroidota</taxon>
        <taxon>Flavobacteriia</taxon>
        <taxon>Flavobacteriales</taxon>
        <taxon>Flavobacteriaceae</taxon>
        <taxon>Neotamlana</taxon>
    </lineage>
</organism>
<evidence type="ECO:0000313" key="13">
    <source>
        <dbReference type="Proteomes" id="UP000032361"/>
    </source>
</evidence>
<evidence type="ECO:0000256" key="1">
    <source>
        <dbReference type="ARBA" id="ARBA00001412"/>
    </source>
</evidence>
<dbReference type="GO" id="GO:0004565">
    <property type="term" value="F:beta-galactosidase activity"/>
    <property type="evidence" value="ECO:0007669"/>
    <property type="project" value="UniProtKB-EC"/>
</dbReference>
<feature type="chain" id="PRO_5002325366" description="beta-galactosidase" evidence="10">
    <location>
        <begin position="20"/>
        <end position="1042"/>
    </location>
</feature>
<dbReference type="InterPro" id="IPR006101">
    <property type="entry name" value="Glyco_hydro_2"/>
</dbReference>
<dbReference type="SUPFAM" id="SSF49785">
    <property type="entry name" value="Galactose-binding domain-like"/>
    <property type="match status" value="1"/>
</dbReference>
<dbReference type="InterPro" id="IPR013783">
    <property type="entry name" value="Ig-like_fold"/>
</dbReference>
<dbReference type="SUPFAM" id="SSF51445">
    <property type="entry name" value="(Trans)glycosidases"/>
    <property type="match status" value="1"/>
</dbReference>
<dbReference type="InterPro" id="IPR017853">
    <property type="entry name" value="GH"/>
</dbReference>
<keyword evidence="13" id="KW-1185">Reference proteome</keyword>
<dbReference type="GO" id="GO:0005990">
    <property type="term" value="P:lactose catabolic process"/>
    <property type="evidence" value="ECO:0007669"/>
    <property type="project" value="TreeGrafter"/>
</dbReference>
<dbReference type="PANTHER" id="PTHR46323:SF2">
    <property type="entry name" value="BETA-GALACTOSIDASE"/>
    <property type="match status" value="1"/>
</dbReference>
<accession>A0A0D7W6L8</accession>
<dbReference type="InterPro" id="IPR006102">
    <property type="entry name" value="Ig-like_GH2"/>
</dbReference>
<evidence type="ECO:0000256" key="4">
    <source>
        <dbReference type="ARBA" id="ARBA00011245"/>
    </source>
</evidence>
<evidence type="ECO:0000256" key="8">
    <source>
        <dbReference type="ARBA" id="ARBA00023295"/>
    </source>
</evidence>
<proteinExistence type="inferred from homology"/>
<dbReference type="Gene3D" id="2.70.98.10">
    <property type="match status" value="1"/>
</dbReference>
<keyword evidence="6" id="KW-0378">Hydrolase</keyword>
<dbReference type="PRINTS" id="PR00132">
    <property type="entry name" value="GLHYDRLASE2"/>
</dbReference>
<dbReference type="InterPro" id="IPR006104">
    <property type="entry name" value="Glyco_hydro_2_N"/>
</dbReference>
<dbReference type="SMART" id="SM01038">
    <property type="entry name" value="Bgal_small_N"/>
    <property type="match status" value="1"/>
</dbReference>
<comment type="cofactor">
    <cofactor evidence="2">
        <name>Ca(2+)</name>
        <dbReference type="ChEBI" id="CHEBI:29108"/>
    </cofactor>
</comment>
<protein>
    <recommendedName>
        <fullName evidence="5">beta-galactosidase</fullName>
        <ecNumber evidence="5">3.2.1.23</ecNumber>
    </recommendedName>
    <alternativeName>
        <fullName evidence="9">Lactase</fullName>
    </alternativeName>
</protein>
<evidence type="ECO:0000259" key="11">
    <source>
        <dbReference type="SMART" id="SM01038"/>
    </source>
</evidence>
<dbReference type="RefSeq" id="WP_044625081.1">
    <property type="nucleotide sequence ID" value="NZ_JTDV01000001.1"/>
</dbReference>
<evidence type="ECO:0000256" key="5">
    <source>
        <dbReference type="ARBA" id="ARBA00012756"/>
    </source>
</evidence>
<dbReference type="InterPro" id="IPR004199">
    <property type="entry name" value="B-gal_small/dom_5"/>
</dbReference>
<dbReference type="Pfam" id="PF02929">
    <property type="entry name" value="Bgal_small_N"/>
    <property type="match status" value="1"/>
</dbReference>
<dbReference type="InterPro" id="IPR050347">
    <property type="entry name" value="Bact_Beta-galactosidase"/>
</dbReference>
<dbReference type="Pfam" id="PF02836">
    <property type="entry name" value="Glyco_hydro_2_C"/>
    <property type="match status" value="1"/>
</dbReference>
<dbReference type="InterPro" id="IPR011013">
    <property type="entry name" value="Gal_mutarotase_sf_dom"/>
</dbReference>
<gene>
    <name evidence="12" type="ORF">PK35_02735</name>
</gene>
<dbReference type="InterPro" id="IPR014718">
    <property type="entry name" value="GH-type_carb-bd"/>
</dbReference>
<dbReference type="SUPFAM" id="SSF74650">
    <property type="entry name" value="Galactose mutarotase-like"/>
    <property type="match status" value="1"/>
</dbReference>
<dbReference type="Pfam" id="PF16353">
    <property type="entry name" value="LacZ_4"/>
    <property type="match status" value="1"/>
</dbReference>
<dbReference type="Pfam" id="PF02837">
    <property type="entry name" value="Glyco_hydro_2_N"/>
    <property type="match status" value="1"/>
</dbReference>
<dbReference type="Gene3D" id="3.20.20.80">
    <property type="entry name" value="Glycosidases"/>
    <property type="match status" value="1"/>
</dbReference>
<comment type="subunit">
    <text evidence="4">Monomer.</text>
</comment>
<dbReference type="InterPro" id="IPR006103">
    <property type="entry name" value="Glyco_hydro_2_cat"/>
</dbReference>
<dbReference type="Gene3D" id="2.60.40.10">
    <property type="entry name" value="Immunoglobulins"/>
    <property type="match status" value="2"/>
</dbReference>
<dbReference type="EMBL" id="JTDV01000001">
    <property type="protein sequence ID" value="KJD34694.1"/>
    <property type="molecule type" value="Genomic_DNA"/>
</dbReference>
<evidence type="ECO:0000256" key="7">
    <source>
        <dbReference type="ARBA" id="ARBA00022837"/>
    </source>
</evidence>
<dbReference type="EC" id="3.2.1.23" evidence="5"/>
<dbReference type="GO" id="GO:0030246">
    <property type="term" value="F:carbohydrate binding"/>
    <property type="evidence" value="ECO:0007669"/>
    <property type="project" value="InterPro"/>
</dbReference>
<dbReference type="GO" id="GO:0009341">
    <property type="term" value="C:beta-galactosidase complex"/>
    <property type="evidence" value="ECO:0007669"/>
    <property type="project" value="InterPro"/>
</dbReference>
<comment type="caution">
    <text evidence="12">The sequence shown here is derived from an EMBL/GenBank/DDBJ whole genome shotgun (WGS) entry which is preliminary data.</text>
</comment>
<evidence type="ECO:0000256" key="6">
    <source>
        <dbReference type="ARBA" id="ARBA00022801"/>
    </source>
</evidence>
<evidence type="ECO:0000256" key="2">
    <source>
        <dbReference type="ARBA" id="ARBA00001913"/>
    </source>
</evidence>
<dbReference type="PROSITE" id="PS00608">
    <property type="entry name" value="GLYCOSYL_HYDROL_F2_2"/>
    <property type="match status" value="1"/>
</dbReference>
<keyword evidence="10" id="KW-0732">Signal</keyword>
<reference evidence="12 13" key="1">
    <citation type="journal article" date="2015" name="Antonie Van Leeuwenhoek">
        <title>Tamlana nanhaiensis sp. nov., isolated from surface seawater collected from the South China Sea.</title>
        <authorList>
            <person name="Liu X."/>
            <person name="Lai Q."/>
            <person name="Du Y."/>
            <person name="Li G."/>
            <person name="Sun F."/>
            <person name="Shao Z."/>
        </authorList>
    </citation>
    <scope>NUCLEOTIDE SEQUENCE [LARGE SCALE GENOMIC DNA]</scope>
    <source>
        <strain evidence="12 13">FHC16</strain>
    </source>
</reference>
<sequence>MTKTFLTSVLILCASLIIAQSNNEWENPNIVERNKVEGRASFILYQSEALAKTNHPEDSKYFKSLNGEWSFNIVKHPDQRPQDFYLTNLNDTGWDTIEVPSNWELQGFDTPIYTNVTYPHPKNPPYIDGDYNPVASYRKTFTISEEWKDEEIFVNFGSIAGYARIFVNGSEVGMSKASKTAAEFNITSVVKPGENLIAVQITRWHDGSYLEDQDFWRLSGLERDVYLHATPKKTIWDYFVTANLDETYIDGIFNINVDLKQFEGKSPKKQTLELCLLNAEGKNVFKEEKEVKSKDVTINFNTVINNVTKWSGENPYLYRFVLTLKDKKNTQVVSKKIGFRKVEIKDSQLMVNGQPLMVNGVNLHEHHGVKGHTPDRETMLQDIKIMKQNNINAIRMSHYPHDPYLYTLCDEYGMYVVDEANIETHAMGAEKQGWFDSKKHPAYLPEWAPAHLDRIKRMFQQNKNHTAIILWSMGNECGNGPVFYDAYKWLKDQDKTRYVQFEQAAENPNTDVVAPMYPGIKYMAEYAKDETKTRPFIMCEYSHAMGNSNGNFQEYRDIMNTNKKMQGGFIWDWVDQGLKTETEDGRIFWAYGGDLGGEKLQNDQNFCANGLVSADRTPHPGLQEVKKVFQNVAFSLKDNVLTLKNNYNFSSLSNFEFKWQVLENGKIIKTETFTSDINPGEETTIKLEIPEVNASKEYYLNVFGYTKTATTLIPANHELAREEFQLNSGSFFDASEDSKGKLKHSKKGDKLYFTTAKTEGVFNLKTGQLESFNSLNDSDNTFLAFPEPYFWRAPTDNDYGNKMPERLGVWKNAHKDLNITTIEVGKKTDGGLPINVSYELTDKKVPYTVTYLINSNGTISVTASINMEGKDMPELPRFGMRMVVKGDYSDLSYYGRGPWENYSDRNTASFLGIYNDAVKNQFTWEYIRPQESGYKTDVRWLTLQNKNNSGVLITGNQPLGFSALNMPTEALDGGKYKTQTHPTDIKVETDKIYLHIDLKQRGVGGDNSWGAYPHRQYRLENDTYSFTFKIELLNKQNNFNNY</sequence>
<dbReference type="InterPro" id="IPR008979">
    <property type="entry name" value="Galactose-bd-like_sf"/>
</dbReference>
<keyword evidence="7" id="KW-0106">Calcium</keyword>
<name>A0A0D7W6L8_9FLAO</name>
<dbReference type="Proteomes" id="UP000032361">
    <property type="component" value="Unassembled WGS sequence"/>
</dbReference>
<evidence type="ECO:0000256" key="10">
    <source>
        <dbReference type="SAM" id="SignalP"/>
    </source>
</evidence>
<dbReference type="OrthoDB" id="9801077at2"/>
<dbReference type="InterPro" id="IPR023232">
    <property type="entry name" value="Glyco_hydro_2_AS"/>
</dbReference>
<dbReference type="Pfam" id="PF00703">
    <property type="entry name" value="Glyco_hydro_2"/>
    <property type="match status" value="1"/>
</dbReference>
<dbReference type="Gene3D" id="2.60.120.260">
    <property type="entry name" value="Galactose-binding domain-like"/>
    <property type="match status" value="1"/>
</dbReference>
<evidence type="ECO:0000256" key="3">
    <source>
        <dbReference type="ARBA" id="ARBA00007401"/>
    </source>
</evidence>
<feature type="domain" description="Beta galactosidase small chain/" evidence="11">
    <location>
        <begin position="752"/>
        <end position="1031"/>
    </location>
</feature>
<dbReference type="AlphaFoldDB" id="A0A0D7W6L8"/>
<comment type="catalytic activity">
    <reaction evidence="1">
        <text>Hydrolysis of terminal non-reducing beta-D-galactose residues in beta-D-galactosides.</text>
        <dbReference type="EC" id="3.2.1.23"/>
    </reaction>
</comment>
<evidence type="ECO:0000313" key="12">
    <source>
        <dbReference type="EMBL" id="KJD34694.1"/>
    </source>
</evidence>
<evidence type="ECO:0000256" key="9">
    <source>
        <dbReference type="ARBA" id="ARBA00032230"/>
    </source>
</evidence>
<dbReference type="PATRIC" id="fig|1382798.3.peg.554"/>